<feature type="transmembrane region" description="Helical" evidence="1">
    <location>
        <begin position="52"/>
        <end position="72"/>
    </location>
</feature>
<keyword evidence="1" id="KW-0472">Membrane</keyword>
<accession>A0A2W2FQP9</accession>
<keyword evidence="3" id="KW-1185">Reference proteome</keyword>
<sequence>MNRLTFAARLPRAVGDMLVAPDATRGETVTAYATAVAGAALVAVIGSRAGHAWPVVAFLALAGFDLFGGTVVNATASAKRRFHRPGRTARHHFLFVAGHVHPFLMALLVPGFGWGAAVAVYGLVVTGALGVLATSAVLRRPVAFAVAALASTVSVTLLAIPVEVAWFAPVLFGKLLLGHILPERSAGETPLLISR</sequence>
<dbReference type="Proteomes" id="UP000248544">
    <property type="component" value="Unassembled WGS sequence"/>
</dbReference>
<name>A0A2W2FQP9_9ACTN</name>
<evidence type="ECO:0000256" key="1">
    <source>
        <dbReference type="SAM" id="Phobius"/>
    </source>
</evidence>
<evidence type="ECO:0000313" key="3">
    <source>
        <dbReference type="Proteomes" id="UP000248544"/>
    </source>
</evidence>
<reference evidence="2 3" key="1">
    <citation type="submission" date="2018-01" db="EMBL/GenBank/DDBJ databases">
        <title>Draft genome sequence of Sphaerisporangium sp. 7K107.</title>
        <authorList>
            <person name="Sahin N."/>
            <person name="Saygin H."/>
            <person name="Ay H."/>
        </authorList>
    </citation>
    <scope>NUCLEOTIDE SEQUENCE [LARGE SCALE GENOMIC DNA]</scope>
    <source>
        <strain evidence="2 3">7K107</strain>
    </source>
</reference>
<feature type="transmembrane region" description="Helical" evidence="1">
    <location>
        <begin position="118"/>
        <end position="138"/>
    </location>
</feature>
<proteinExistence type="predicted"/>
<dbReference type="AlphaFoldDB" id="A0A2W2FQP9"/>
<evidence type="ECO:0000313" key="2">
    <source>
        <dbReference type="EMBL" id="PZG38071.1"/>
    </source>
</evidence>
<feature type="transmembrane region" description="Helical" evidence="1">
    <location>
        <begin position="145"/>
        <end position="168"/>
    </location>
</feature>
<feature type="transmembrane region" description="Helical" evidence="1">
    <location>
        <begin position="29"/>
        <end position="46"/>
    </location>
</feature>
<keyword evidence="1" id="KW-0812">Transmembrane</keyword>
<comment type="caution">
    <text evidence="2">The sequence shown here is derived from an EMBL/GenBank/DDBJ whole genome shotgun (WGS) entry which is preliminary data.</text>
</comment>
<protein>
    <submittedName>
        <fullName evidence="2">Uncharacterized protein</fullName>
    </submittedName>
</protein>
<dbReference type="EMBL" id="POUA01000223">
    <property type="protein sequence ID" value="PZG38071.1"/>
    <property type="molecule type" value="Genomic_DNA"/>
</dbReference>
<feature type="transmembrane region" description="Helical" evidence="1">
    <location>
        <begin position="93"/>
        <end position="112"/>
    </location>
</feature>
<gene>
    <name evidence="2" type="ORF">C1I98_24815</name>
</gene>
<organism evidence="2 3">
    <name type="scientific">Spongiactinospora gelatinilytica</name>
    <dbReference type="NCBI Taxonomy" id="2666298"/>
    <lineage>
        <taxon>Bacteria</taxon>
        <taxon>Bacillati</taxon>
        <taxon>Actinomycetota</taxon>
        <taxon>Actinomycetes</taxon>
        <taxon>Streptosporangiales</taxon>
        <taxon>Streptosporangiaceae</taxon>
        <taxon>Spongiactinospora</taxon>
    </lineage>
</organism>
<keyword evidence="1" id="KW-1133">Transmembrane helix</keyword>